<evidence type="ECO:0000313" key="2">
    <source>
        <dbReference type="Proteomes" id="UP001317001"/>
    </source>
</evidence>
<dbReference type="RefSeq" id="WP_257498384.1">
    <property type="nucleotide sequence ID" value="NZ_CP102382.1"/>
</dbReference>
<protein>
    <submittedName>
        <fullName evidence="1">Uncharacterized protein</fullName>
    </submittedName>
</protein>
<dbReference type="EMBL" id="CP102382">
    <property type="protein sequence ID" value="UUV20483.1"/>
    <property type="molecule type" value="Genomic_DNA"/>
</dbReference>
<proteinExistence type="predicted"/>
<accession>A0ABY5NPK4</accession>
<reference evidence="1 2" key="1">
    <citation type="submission" date="2022-08" db="EMBL/GenBank/DDBJ databases">
        <title>Myroides zhujiangensis sp. nov., a novel bacterium isolated from sediment in the Pearl River Estuary.</title>
        <authorList>
            <person name="Cui L."/>
        </authorList>
    </citation>
    <scope>NUCLEOTIDE SEQUENCE [LARGE SCALE GENOMIC DNA]</scope>
    <source>
        <strain evidence="1 2">SCSIO 72103</strain>
    </source>
</reference>
<gene>
    <name evidence="1" type="ORF">NPX36_08900</name>
</gene>
<dbReference type="Proteomes" id="UP001317001">
    <property type="component" value="Chromosome"/>
</dbReference>
<organism evidence="1 2">
    <name type="scientific">Paenimyroides aestuarii</name>
    <dbReference type="NCBI Taxonomy" id="2968490"/>
    <lineage>
        <taxon>Bacteria</taxon>
        <taxon>Pseudomonadati</taxon>
        <taxon>Bacteroidota</taxon>
        <taxon>Flavobacteriia</taxon>
        <taxon>Flavobacteriales</taxon>
        <taxon>Flavobacteriaceae</taxon>
        <taxon>Paenimyroides</taxon>
    </lineage>
</organism>
<name>A0ABY5NPK4_9FLAO</name>
<sequence>MSKLKLLFILATIHISFGVFSQILIPNNYKVLEKSPANGRNMEKISIDLDQDNQKDIALIVQNTSEFADYKLLIFLTRLNKTFQLKLINEHDMNIYPVQMKSKKNVLEVGYFLDGTATFGRFFKLRFDEKKLKMRVIGYDSGYKIGMAEHCDKSFNLLTGDYVVKNQKSIPKNHIKIFKGKKNYPPIYLEDINIKTLEKLDKIGSEFEL</sequence>
<evidence type="ECO:0000313" key="1">
    <source>
        <dbReference type="EMBL" id="UUV20483.1"/>
    </source>
</evidence>
<keyword evidence="2" id="KW-1185">Reference proteome</keyword>